<dbReference type="VEuPathDB" id="FungiDB:PHYBLDRAFT_172509"/>
<dbReference type="AlphaFoldDB" id="A0A167KZT3"/>
<evidence type="ECO:0000313" key="1">
    <source>
        <dbReference type="EMBL" id="OAD69257.1"/>
    </source>
</evidence>
<dbReference type="InParanoid" id="A0A167KZT3"/>
<dbReference type="Proteomes" id="UP000077315">
    <property type="component" value="Unassembled WGS sequence"/>
</dbReference>
<proteinExistence type="predicted"/>
<name>A0A167KZT3_PHYB8</name>
<reference evidence="2" key="1">
    <citation type="submission" date="2015-06" db="EMBL/GenBank/DDBJ databases">
        <title>Expansion of signal transduction pathways in fungi by whole-genome duplication.</title>
        <authorList>
            <consortium name="DOE Joint Genome Institute"/>
            <person name="Corrochano L.M."/>
            <person name="Kuo A."/>
            <person name="Marcet-Houben M."/>
            <person name="Polaino S."/>
            <person name="Salamov A."/>
            <person name="Villalobos J.M."/>
            <person name="Alvarez M.I."/>
            <person name="Avalos J."/>
            <person name="Benito E.P."/>
            <person name="Benoit I."/>
            <person name="Burger G."/>
            <person name="Camino L.P."/>
            <person name="Canovas D."/>
            <person name="Cerda-Olmedo E."/>
            <person name="Cheng J.-F."/>
            <person name="Dominguez A."/>
            <person name="Elias M."/>
            <person name="Eslava A.P."/>
            <person name="Glaser F."/>
            <person name="Grimwood J."/>
            <person name="Gutierrez G."/>
            <person name="Heitman J."/>
            <person name="Henrissat B."/>
            <person name="Iturriaga E.A."/>
            <person name="Lang B.F."/>
            <person name="Lavin J.L."/>
            <person name="Lee S."/>
            <person name="Li W."/>
            <person name="Lindquist E."/>
            <person name="Lopez-Garcia S."/>
            <person name="Luque E.M."/>
            <person name="Marcos A.T."/>
            <person name="Martin J."/>
            <person name="McCluskey K."/>
            <person name="Medina H.R."/>
            <person name="Miralles-Duran A."/>
            <person name="Miyazaki A."/>
            <person name="Munoz-Torres E."/>
            <person name="Oguiza J.A."/>
            <person name="Ohm R."/>
            <person name="Olmedo M."/>
            <person name="Orejas M."/>
            <person name="Ortiz-Castellanos L."/>
            <person name="Pisabarro A.G."/>
            <person name="Rodriguez-Romero J."/>
            <person name="Ruiz-Herrera J."/>
            <person name="Ruiz-Vazquez R."/>
            <person name="Sanz C."/>
            <person name="Schackwitz W."/>
            <person name="Schmutz J."/>
            <person name="Shahriari M."/>
            <person name="Shelest E."/>
            <person name="Silva-Franco F."/>
            <person name="Soanes D."/>
            <person name="Syed K."/>
            <person name="Tagua V.G."/>
            <person name="Talbot N.J."/>
            <person name="Thon M."/>
            <person name="De vries R.P."/>
            <person name="Wiebenga A."/>
            <person name="Yadav J.S."/>
            <person name="Braun E.L."/>
            <person name="Baker S."/>
            <person name="Garre V."/>
            <person name="Horwitz B."/>
            <person name="Torres-Martinez S."/>
            <person name="Idnurm A."/>
            <person name="Herrera-Estrella A."/>
            <person name="Gabaldon T."/>
            <person name="Grigoriev I.V."/>
        </authorList>
    </citation>
    <scope>NUCLEOTIDE SEQUENCE [LARGE SCALE GENOMIC DNA]</scope>
    <source>
        <strain evidence="2">NRRL 1555(-)</strain>
    </source>
</reference>
<gene>
    <name evidence="1" type="ORF">PHYBLDRAFT_172509</name>
</gene>
<accession>A0A167KZT3</accession>
<dbReference type="OrthoDB" id="2285917at2759"/>
<protein>
    <submittedName>
        <fullName evidence="1">Uncharacterized protein</fullName>
    </submittedName>
</protein>
<organism evidence="1 2">
    <name type="scientific">Phycomyces blakesleeanus (strain ATCC 8743b / DSM 1359 / FGSC 10004 / NBRC 33097 / NRRL 1555)</name>
    <dbReference type="NCBI Taxonomy" id="763407"/>
    <lineage>
        <taxon>Eukaryota</taxon>
        <taxon>Fungi</taxon>
        <taxon>Fungi incertae sedis</taxon>
        <taxon>Mucoromycota</taxon>
        <taxon>Mucoromycotina</taxon>
        <taxon>Mucoromycetes</taxon>
        <taxon>Mucorales</taxon>
        <taxon>Phycomycetaceae</taxon>
        <taxon>Phycomyces</taxon>
    </lineage>
</organism>
<evidence type="ECO:0000313" key="2">
    <source>
        <dbReference type="Proteomes" id="UP000077315"/>
    </source>
</evidence>
<sequence length="145" mass="16042">MAATSLATNTSGRKDEVRLKTNSAVGTLFQRIFYQRERVMAKEGENAVVEMSYVMGRYPTEAISGADHEGMVDVDATSYMKIFLSKHWVQAAYFLGPKTIRESLLDTPLSPLVAIEYVLSKQEQPLLGSEKKGAPIIKVLKAVSK</sequence>
<dbReference type="RefSeq" id="XP_018287297.1">
    <property type="nucleotide sequence ID" value="XM_018436816.1"/>
</dbReference>
<dbReference type="GeneID" id="28997722"/>
<keyword evidence="2" id="KW-1185">Reference proteome</keyword>
<dbReference type="EMBL" id="KV440992">
    <property type="protein sequence ID" value="OAD69257.1"/>
    <property type="molecule type" value="Genomic_DNA"/>
</dbReference>